<comment type="caution">
    <text evidence="2">The sequence shown here is derived from an EMBL/GenBank/DDBJ whole genome shotgun (WGS) entry which is preliminary data.</text>
</comment>
<evidence type="ECO:0000313" key="2">
    <source>
        <dbReference type="EMBL" id="KAJ8903102.1"/>
    </source>
</evidence>
<keyword evidence="3" id="KW-1185">Reference proteome</keyword>
<sequence length="334" mass="37261">MTENVVKEFIGELRRSLTSTAERSEALRMSVTTSSMNAIYNPKFALESAGEIGRRADRLQAEATRFAVFCSESPSMESLTKLILSALDEGDKLVSQMEIGFSEYGYVPPPYLETEKLPNTSDNELDDLLRVNKTSETTPEKESKGLIEVEEELNKTPSLADFGISRAEVENLVRATTQKTKAREQPDDSDSSQLLSDHGLSMPFDPELLPEFDKPEVVAEKELSRVVRTTLDFDDSEIDDIVPEERYKTMVSAFTRSRAPVEMIRSIVSRLRKKYGSDASEIFISQEELDKELSVASTSVKALSLALTQMKLVAIKRTPTECGYLWCGGFPVLA</sequence>
<evidence type="ECO:0000256" key="1">
    <source>
        <dbReference type="SAM" id="MobiDB-lite"/>
    </source>
</evidence>
<evidence type="ECO:0000313" key="3">
    <source>
        <dbReference type="Proteomes" id="UP001157974"/>
    </source>
</evidence>
<organism evidence="2 3">
    <name type="scientific">Rhodosorus marinus</name>
    <dbReference type="NCBI Taxonomy" id="101924"/>
    <lineage>
        <taxon>Eukaryota</taxon>
        <taxon>Rhodophyta</taxon>
        <taxon>Stylonematophyceae</taxon>
        <taxon>Stylonematales</taxon>
        <taxon>Stylonemataceae</taxon>
        <taxon>Rhodosorus</taxon>
    </lineage>
</organism>
<gene>
    <name evidence="2" type="ORF">NDN08_006417</name>
</gene>
<dbReference type="Proteomes" id="UP001157974">
    <property type="component" value="Unassembled WGS sequence"/>
</dbReference>
<reference evidence="2 3" key="1">
    <citation type="journal article" date="2023" name="Nat. Commun.">
        <title>Origin of minicircular mitochondrial genomes in red algae.</title>
        <authorList>
            <person name="Lee Y."/>
            <person name="Cho C.H."/>
            <person name="Lee Y.M."/>
            <person name="Park S.I."/>
            <person name="Yang J.H."/>
            <person name="West J.A."/>
            <person name="Bhattacharya D."/>
            <person name="Yoon H.S."/>
        </authorList>
    </citation>
    <scope>NUCLEOTIDE SEQUENCE [LARGE SCALE GENOMIC DNA]</scope>
    <source>
        <strain evidence="2 3">CCMP1338</strain>
        <tissue evidence="2">Whole cell</tissue>
    </source>
</reference>
<accession>A0AAV8UPI6</accession>
<evidence type="ECO:0008006" key="4">
    <source>
        <dbReference type="Google" id="ProtNLM"/>
    </source>
</evidence>
<feature type="region of interest" description="Disordered" evidence="1">
    <location>
        <begin position="176"/>
        <end position="200"/>
    </location>
</feature>
<proteinExistence type="predicted"/>
<protein>
    <recommendedName>
        <fullName evidence="4">Spindle and kinetochore-associated protein 3</fullName>
    </recommendedName>
</protein>
<name>A0AAV8UPI6_9RHOD</name>
<dbReference type="EMBL" id="JAMWBK010000008">
    <property type="protein sequence ID" value="KAJ8903102.1"/>
    <property type="molecule type" value="Genomic_DNA"/>
</dbReference>
<dbReference type="AlphaFoldDB" id="A0AAV8UPI6"/>